<feature type="transmembrane region" description="Helical" evidence="1">
    <location>
        <begin position="267"/>
        <end position="286"/>
    </location>
</feature>
<protein>
    <recommendedName>
        <fullName evidence="3">Mechanosensitive ion channel MscS domain-containing protein</fullName>
    </recommendedName>
</protein>
<name>A0AAD3H5R3_9STRA</name>
<evidence type="ECO:0000313" key="5">
    <source>
        <dbReference type="Proteomes" id="UP001054902"/>
    </source>
</evidence>
<dbReference type="AlphaFoldDB" id="A0AAD3H5R3"/>
<dbReference type="InterPro" id="IPR010920">
    <property type="entry name" value="LSM_dom_sf"/>
</dbReference>
<dbReference type="PANTHER" id="PTHR30566:SF5">
    <property type="entry name" value="MECHANOSENSITIVE ION CHANNEL PROTEIN 1, MITOCHONDRIAL-RELATED"/>
    <property type="match status" value="1"/>
</dbReference>
<dbReference type="PANTHER" id="PTHR30566">
    <property type="entry name" value="YNAI-RELATED MECHANOSENSITIVE ION CHANNEL"/>
    <property type="match status" value="1"/>
</dbReference>
<evidence type="ECO:0000259" key="3">
    <source>
        <dbReference type="Pfam" id="PF00924"/>
    </source>
</evidence>
<dbReference type="EMBL" id="BLLK01000045">
    <property type="protein sequence ID" value="GFH50929.1"/>
    <property type="molecule type" value="Genomic_DNA"/>
</dbReference>
<evidence type="ECO:0000313" key="4">
    <source>
        <dbReference type="EMBL" id="GFH50929.1"/>
    </source>
</evidence>
<dbReference type="InterPro" id="IPR006685">
    <property type="entry name" value="MscS_channel_2nd"/>
</dbReference>
<gene>
    <name evidence="4" type="ORF">CTEN210_07405</name>
</gene>
<reference evidence="4 5" key="1">
    <citation type="journal article" date="2021" name="Sci. Rep.">
        <title>The genome of the diatom Chaetoceros tenuissimus carries an ancient integrated fragment of an extant virus.</title>
        <authorList>
            <person name="Hongo Y."/>
            <person name="Kimura K."/>
            <person name="Takaki Y."/>
            <person name="Yoshida Y."/>
            <person name="Baba S."/>
            <person name="Kobayashi G."/>
            <person name="Nagasaki K."/>
            <person name="Hano T."/>
            <person name="Tomaru Y."/>
        </authorList>
    </citation>
    <scope>NUCLEOTIDE SEQUENCE [LARGE SCALE GENOMIC DNA]</scope>
    <source>
        <strain evidence="4 5">NIES-3715</strain>
    </source>
</reference>
<feature type="chain" id="PRO_5042122971" description="Mechanosensitive ion channel MscS domain-containing protein" evidence="2">
    <location>
        <begin position="24"/>
        <end position="467"/>
    </location>
</feature>
<dbReference type="Gene3D" id="1.10.287.1260">
    <property type="match status" value="1"/>
</dbReference>
<dbReference type="GO" id="GO:0055085">
    <property type="term" value="P:transmembrane transport"/>
    <property type="evidence" value="ECO:0007669"/>
    <property type="project" value="InterPro"/>
</dbReference>
<dbReference type="SUPFAM" id="SSF50182">
    <property type="entry name" value="Sm-like ribonucleoproteins"/>
    <property type="match status" value="1"/>
</dbReference>
<proteinExistence type="predicted"/>
<feature type="transmembrane region" description="Helical" evidence="1">
    <location>
        <begin position="238"/>
        <end position="261"/>
    </location>
</feature>
<dbReference type="Pfam" id="PF00924">
    <property type="entry name" value="MS_channel_2nd"/>
    <property type="match status" value="1"/>
</dbReference>
<accession>A0AAD3H5R3</accession>
<feature type="transmembrane region" description="Helical" evidence="1">
    <location>
        <begin position="101"/>
        <end position="119"/>
    </location>
</feature>
<keyword evidence="1" id="KW-0812">Transmembrane</keyword>
<keyword evidence="1" id="KW-0472">Membrane</keyword>
<dbReference type="GO" id="GO:0016020">
    <property type="term" value="C:membrane"/>
    <property type="evidence" value="ECO:0007669"/>
    <property type="project" value="InterPro"/>
</dbReference>
<organism evidence="4 5">
    <name type="scientific">Chaetoceros tenuissimus</name>
    <dbReference type="NCBI Taxonomy" id="426638"/>
    <lineage>
        <taxon>Eukaryota</taxon>
        <taxon>Sar</taxon>
        <taxon>Stramenopiles</taxon>
        <taxon>Ochrophyta</taxon>
        <taxon>Bacillariophyta</taxon>
        <taxon>Coscinodiscophyceae</taxon>
        <taxon>Chaetocerotophycidae</taxon>
        <taxon>Chaetocerotales</taxon>
        <taxon>Chaetocerotaceae</taxon>
        <taxon>Chaetoceros</taxon>
    </lineage>
</organism>
<evidence type="ECO:0000256" key="2">
    <source>
        <dbReference type="SAM" id="SignalP"/>
    </source>
</evidence>
<sequence length="467" mass="51827">MASVRSSLIKLILLFSLLLPASTFVIAADSGAAPSAFAPTSHVPSTKNPKTKMFAFPSSKKESISTFAGKIAPVLEKLWITPDKAKNIGIAIKTVTEPADLFFILFVGWFLLPLVQIPYEKFYMRNADDNSVDIQKSDVLNSPVKVKKEFRDTKLFFYTHLIAEAGRIAGLVYLVDCLAIALSVLGFNVQNTSKLCAKTIYTAWIFTRVNALRKYLIKKAFRYNGPNEKMRRRTSSRATTVNNILDVVLWGGFISSLLDILQIKAGVFLNSFFAVGGAGTLLLSFASKDMAMQFVSGFALQASDKVYEGEVVKFGNGVNGNVLRMGVLETLVKHNGEMVTAVPNKELANQKITNMSRLKFSQVTQTLRFDYGDADKIPKIIDEIRKELRTTCPHVVTDGTRPFRIYWSSYGDTALEVSVDVRMKTPPIGDEFFEGQQDVLMAIHRALARLNVEPVPLETYTTATKTL</sequence>
<keyword evidence="1" id="KW-1133">Transmembrane helix</keyword>
<comment type="caution">
    <text evidence="4">The sequence shown here is derived from an EMBL/GenBank/DDBJ whole genome shotgun (WGS) entry which is preliminary data.</text>
</comment>
<feature type="domain" description="Mechanosensitive ion channel MscS" evidence="3">
    <location>
        <begin position="290"/>
        <end position="357"/>
    </location>
</feature>
<evidence type="ECO:0000256" key="1">
    <source>
        <dbReference type="SAM" id="Phobius"/>
    </source>
</evidence>
<feature type="signal peptide" evidence="2">
    <location>
        <begin position="1"/>
        <end position="23"/>
    </location>
</feature>
<dbReference type="Proteomes" id="UP001054902">
    <property type="component" value="Unassembled WGS sequence"/>
</dbReference>
<feature type="transmembrane region" description="Helical" evidence="1">
    <location>
        <begin position="168"/>
        <end position="187"/>
    </location>
</feature>
<keyword evidence="5" id="KW-1185">Reference proteome</keyword>
<keyword evidence="2" id="KW-0732">Signal</keyword>